<dbReference type="PROSITE" id="PS51066">
    <property type="entry name" value="ZF_FPG_2"/>
    <property type="match status" value="1"/>
</dbReference>
<feature type="active site" description="Proton donor" evidence="15">
    <location>
        <position position="3"/>
    </location>
</feature>
<evidence type="ECO:0000256" key="5">
    <source>
        <dbReference type="ARBA" id="ARBA00022763"/>
    </source>
</evidence>
<dbReference type="Pfam" id="PF01149">
    <property type="entry name" value="Fapy_DNA_glyco"/>
    <property type="match status" value="1"/>
</dbReference>
<dbReference type="Gene3D" id="3.20.190.10">
    <property type="entry name" value="MutM-like, N-terminal"/>
    <property type="match status" value="1"/>
</dbReference>
<dbReference type="EC" id="3.2.2.23" evidence="15"/>
<sequence length="320" mass="34550">MPELPEVETVRAGLADHVLGRRITAVEVLRDRAVRHQEGGADELTAMLTDRTLSAAVRRGKFLWLTLDGPDGVAEDHALLAHLGMSGQLLVSGASAPGADRNPHLRARVGFADGSELHFVDQRTFGYLTVVPLVPTPDGGPGGFAGTSPDRAYLPAPVAHIARDLLDPLLTALDATPTPARRALNRRIRSGSRGIKRVLLDQETVSGVGNIYADEALWRARLHYARPTDRLRAGQVAEVLDAATEVMTEALVAGGTSFDALYVNVNGASGYFDRSLAVYGREGEPCPRCGTAIVREAFMNRSSYFCPRCQRRPRERSAGH</sequence>
<accession>A0ABS7SH01</accession>
<dbReference type="PROSITE" id="PS51068">
    <property type="entry name" value="FPG_CAT"/>
    <property type="match status" value="1"/>
</dbReference>
<dbReference type="InterPro" id="IPR015887">
    <property type="entry name" value="DNA_glyclase_Znf_dom_DNA_BS"/>
</dbReference>
<dbReference type="EMBL" id="JAGSHT010000020">
    <property type="protein sequence ID" value="MBZ2198551.1"/>
    <property type="molecule type" value="Genomic_DNA"/>
</dbReference>
<dbReference type="RefSeq" id="WP_223409508.1">
    <property type="nucleotide sequence ID" value="NZ_JAGSHT010000020.1"/>
</dbReference>
<feature type="active site" description="Proton donor; for beta-elimination activity" evidence="15">
    <location>
        <position position="61"/>
    </location>
</feature>
<comment type="subunit">
    <text evidence="3 15">Monomer.</text>
</comment>
<comment type="similarity">
    <text evidence="2 15">Belongs to the FPG family.</text>
</comment>
<evidence type="ECO:0000256" key="3">
    <source>
        <dbReference type="ARBA" id="ARBA00011245"/>
    </source>
</evidence>
<dbReference type="SMART" id="SM00898">
    <property type="entry name" value="Fapy_DNA_glyco"/>
    <property type="match status" value="1"/>
</dbReference>
<keyword evidence="19" id="KW-1185">Reference proteome</keyword>
<dbReference type="Gene3D" id="1.10.8.50">
    <property type="match status" value="1"/>
</dbReference>
<keyword evidence="11 15" id="KW-0456">Lyase</keyword>
<name>A0ABS7SH01_9MICO</name>
<feature type="domain" description="Formamidopyrimidine-DNA glycosylase catalytic" evidence="17">
    <location>
        <begin position="2"/>
        <end position="126"/>
    </location>
</feature>
<dbReference type="InterPro" id="IPR020629">
    <property type="entry name" value="FPG_Glyclase"/>
</dbReference>
<evidence type="ECO:0000313" key="18">
    <source>
        <dbReference type="EMBL" id="MBZ2198551.1"/>
    </source>
</evidence>
<dbReference type="PROSITE" id="PS01242">
    <property type="entry name" value="ZF_FPG_1"/>
    <property type="match status" value="1"/>
</dbReference>
<dbReference type="SUPFAM" id="SSF81624">
    <property type="entry name" value="N-terminal domain of MutM-like DNA repair proteins"/>
    <property type="match status" value="1"/>
</dbReference>
<feature type="domain" description="FPG-type" evidence="16">
    <location>
        <begin position="277"/>
        <end position="311"/>
    </location>
</feature>
<feature type="binding site" evidence="15">
    <location>
        <position position="104"/>
    </location>
    <ligand>
        <name>DNA</name>
        <dbReference type="ChEBI" id="CHEBI:16991"/>
    </ligand>
</feature>
<keyword evidence="10 15" id="KW-0234">DNA repair</keyword>
<evidence type="ECO:0000256" key="2">
    <source>
        <dbReference type="ARBA" id="ARBA00009409"/>
    </source>
</evidence>
<dbReference type="GO" id="GO:0008534">
    <property type="term" value="F:oxidized purine nucleobase lesion DNA N-glycosylase activity"/>
    <property type="evidence" value="ECO:0007669"/>
    <property type="project" value="UniProtKB-EC"/>
</dbReference>
<dbReference type="Proteomes" id="UP000826651">
    <property type="component" value="Unassembled WGS sequence"/>
</dbReference>
<dbReference type="InterPro" id="IPR000214">
    <property type="entry name" value="Znf_DNA_glyclase/AP_lyase"/>
</dbReference>
<comment type="caution">
    <text evidence="15">Lacks conserved residue(s) required for the propagation of feature annotation.</text>
</comment>
<dbReference type="SMART" id="SM01232">
    <property type="entry name" value="H2TH"/>
    <property type="match status" value="1"/>
</dbReference>
<keyword evidence="4 15" id="KW-0479">Metal-binding</keyword>
<evidence type="ECO:0000256" key="13">
    <source>
        <dbReference type="ARBA" id="ARBA00023295"/>
    </source>
</evidence>
<evidence type="ECO:0000256" key="12">
    <source>
        <dbReference type="ARBA" id="ARBA00023268"/>
    </source>
</evidence>
<evidence type="ECO:0000256" key="11">
    <source>
        <dbReference type="ARBA" id="ARBA00023239"/>
    </source>
</evidence>
<dbReference type="InterPro" id="IPR012319">
    <property type="entry name" value="FPG_cat"/>
</dbReference>
<keyword evidence="7 15" id="KW-0378">Hydrolase</keyword>
<evidence type="ECO:0000256" key="9">
    <source>
        <dbReference type="ARBA" id="ARBA00023125"/>
    </source>
</evidence>
<keyword evidence="8 15" id="KW-0862">Zinc</keyword>
<comment type="catalytic activity">
    <reaction evidence="1 15">
        <text>Hydrolysis of DNA containing ring-opened 7-methylguanine residues, releasing 2,6-diamino-4-hydroxy-5-(N-methyl)formamidopyrimidine.</text>
        <dbReference type="EC" id="3.2.2.23"/>
    </reaction>
</comment>
<keyword evidence="13 15" id="KW-0326">Glycosidase</keyword>
<comment type="function">
    <text evidence="15">Involved in base excision repair of DNA damaged by oxidation or by mutagenic agents. Acts as DNA glycosylase that recognizes and removes damaged bases. Has a preference for oxidized purines, such as 7,8-dihydro-8-oxoguanine (8-oxoG). Has AP (apurinic/apyrimidinic) lyase activity and introduces nicks in the DNA strand. Cleaves the DNA backbone by beta-delta elimination to generate a single-strand break at the site of the removed base with both 3'- and 5'-phosphates.</text>
</comment>
<dbReference type="Pfam" id="PF06831">
    <property type="entry name" value="H2TH"/>
    <property type="match status" value="1"/>
</dbReference>
<dbReference type="InterPro" id="IPR015886">
    <property type="entry name" value="H2TH_FPG"/>
</dbReference>
<dbReference type="SUPFAM" id="SSF57716">
    <property type="entry name" value="Glucocorticoid receptor-like (DNA-binding domain)"/>
    <property type="match status" value="1"/>
</dbReference>
<dbReference type="InterPro" id="IPR010663">
    <property type="entry name" value="Znf_FPG/IleRS"/>
</dbReference>
<evidence type="ECO:0000259" key="16">
    <source>
        <dbReference type="PROSITE" id="PS51066"/>
    </source>
</evidence>
<dbReference type="SUPFAM" id="SSF46946">
    <property type="entry name" value="S13-like H2TH domain"/>
    <property type="match status" value="1"/>
</dbReference>
<comment type="caution">
    <text evidence="18">The sequence shown here is derived from an EMBL/GenBank/DDBJ whole genome shotgun (WGS) entry which is preliminary data.</text>
</comment>
<feature type="active site" description="Proton donor; for delta-elimination activity" evidence="15">
    <location>
        <position position="301"/>
    </location>
</feature>
<reference evidence="18 19" key="1">
    <citation type="submission" date="2021-04" db="EMBL/GenBank/DDBJ databases">
        <title>Ruania sp. nov., isolated from sandy soil of mangrove forest.</title>
        <authorList>
            <person name="Ge X."/>
            <person name="Huang R."/>
            <person name="Liu W."/>
        </authorList>
    </citation>
    <scope>NUCLEOTIDE SEQUENCE [LARGE SCALE GENOMIC DNA]</scope>
    <source>
        <strain evidence="18 19">N2-46</strain>
    </source>
</reference>
<evidence type="ECO:0000256" key="6">
    <source>
        <dbReference type="ARBA" id="ARBA00022771"/>
    </source>
</evidence>
<evidence type="ECO:0000259" key="17">
    <source>
        <dbReference type="PROSITE" id="PS51068"/>
    </source>
</evidence>
<dbReference type="PANTHER" id="PTHR22993">
    <property type="entry name" value="FORMAMIDOPYRIMIDINE-DNA GLYCOSYLASE"/>
    <property type="match status" value="1"/>
</dbReference>
<proteinExistence type="inferred from homology"/>
<feature type="active site" description="Schiff-base intermediate with DNA" evidence="15">
    <location>
        <position position="2"/>
    </location>
</feature>
<evidence type="ECO:0000256" key="14">
    <source>
        <dbReference type="ARBA" id="ARBA00044632"/>
    </source>
</evidence>
<evidence type="ECO:0000256" key="8">
    <source>
        <dbReference type="ARBA" id="ARBA00022833"/>
    </source>
</evidence>
<dbReference type="EC" id="4.2.99.18" evidence="15"/>
<dbReference type="NCBIfam" id="NF002211">
    <property type="entry name" value="PRK01103.1"/>
    <property type="match status" value="1"/>
</dbReference>
<keyword evidence="12 15" id="KW-0511">Multifunctional enzyme</keyword>
<comment type="catalytic activity">
    <reaction evidence="14 15">
        <text>2'-deoxyribonucleotide-(2'-deoxyribose 5'-phosphate)-2'-deoxyribonucleotide-DNA = a 3'-end 2'-deoxyribonucleotide-(2,3-dehydro-2,3-deoxyribose 5'-phosphate)-DNA + a 5'-end 5'-phospho-2'-deoxyribonucleoside-DNA + H(+)</text>
        <dbReference type="Rhea" id="RHEA:66592"/>
        <dbReference type="Rhea" id="RHEA-COMP:13180"/>
        <dbReference type="Rhea" id="RHEA-COMP:16897"/>
        <dbReference type="Rhea" id="RHEA-COMP:17067"/>
        <dbReference type="ChEBI" id="CHEBI:15378"/>
        <dbReference type="ChEBI" id="CHEBI:136412"/>
        <dbReference type="ChEBI" id="CHEBI:157695"/>
        <dbReference type="ChEBI" id="CHEBI:167181"/>
        <dbReference type="EC" id="4.2.99.18"/>
    </reaction>
</comment>
<organism evidence="18 19">
    <name type="scientific">Occultella gossypii</name>
    <dbReference type="NCBI Taxonomy" id="2800820"/>
    <lineage>
        <taxon>Bacteria</taxon>
        <taxon>Bacillati</taxon>
        <taxon>Actinomycetota</taxon>
        <taxon>Actinomycetes</taxon>
        <taxon>Micrococcales</taxon>
        <taxon>Ruaniaceae</taxon>
        <taxon>Occultella</taxon>
    </lineage>
</organism>
<gene>
    <name evidence="15 18" type="primary">mutM</name>
    <name evidence="15" type="synonym">fpg</name>
    <name evidence="18" type="ORF">KCQ71_20540</name>
</gene>
<protein>
    <recommendedName>
        <fullName evidence="15">Formamidopyrimidine-DNA glycosylase</fullName>
        <shortName evidence="15">Fapy-DNA glycosylase</shortName>
        <ecNumber evidence="15">3.2.2.23</ecNumber>
    </recommendedName>
    <alternativeName>
        <fullName evidence="15">DNA-(apurinic or apyrimidinic site) lyase MutM</fullName>
        <shortName evidence="15">AP lyase MutM</shortName>
        <ecNumber evidence="15">4.2.99.18</ecNumber>
    </alternativeName>
</protein>
<feature type="binding site" evidence="15">
    <location>
        <position position="123"/>
    </location>
    <ligand>
        <name>DNA</name>
        <dbReference type="ChEBI" id="CHEBI:16991"/>
    </ligand>
</feature>
<dbReference type="InterPro" id="IPR035937">
    <property type="entry name" value="FPG_N"/>
</dbReference>
<evidence type="ECO:0000256" key="1">
    <source>
        <dbReference type="ARBA" id="ARBA00001668"/>
    </source>
</evidence>
<dbReference type="Pfam" id="PF06827">
    <property type="entry name" value="zf-FPG_IleRS"/>
    <property type="match status" value="1"/>
</dbReference>
<dbReference type="HAMAP" id="MF_00103">
    <property type="entry name" value="Fapy_DNA_glycosyl"/>
    <property type="match status" value="1"/>
</dbReference>
<evidence type="ECO:0000256" key="10">
    <source>
        <dbReference type="ARBA" id="ARBA00023204"/>
    </source>
</evidence>
<evidence type="ECO:0000256" key="4">
    <source>
        <dbReference type="ARBA" id="ARBA00022723"/>
    </source>
</evidence>
<dbReference type="GO" id="GO:0140078">
    <property type="term" value="F:class I DNA-(apurinic or apyrimidinic site) endonuclease activity"/>
    <property type="evidence" value="ECO:0007669"/>
    <property type="project" value="UniProtKB-EC"/>
</dbReference>
<keyword evidence="6 15" id="KW-0863">Zinc-finger</keyword>
<dbReference type="CDD" id="cd08966">
    <property type="entry name" value="EcFpg-like_N"/>
    <property type="match status" value="1"/>
</dbReference>
<keyword evidence="9 15" id="KW-0238">DNA-binding</keyword>
<evidence type="ECO:0000256" key="15">
    <source>
        <dbReference type="HAMAP-Rule" id="MF_00103"/>
    </source>
</evidence>
<dbReference type="PANTHER" id="PTHR22993:SF9">
    <property type="entry name" value="FORMAMIDOPYRIMIDINE-DNA GLYCOSYLASE"/>
    <property type="match status" value="1"/>
</dbReference>
<keyword evidence="5 15" id="KW-0227">DNA damage</keyword>
<evidence type="ECO:0000313" key="19">
    <source>
        <dbReference type="Proteomes" id="UP000826651"/>
    </source>
</evidence>
<dbReference type="InterPro" id="IPR010979">
    <property type="entry name" value="Ribosomal_uS13-like_H2TH"/>
</dbReference>
<evidence type="ECO:0000256" key="7">
    <source>
        <dbReference type="ARBA" id="ARBA00022801"/>
    </source>
</evidence>
<comment type="cofactor">
    <cofactor evidence="15">
        <name>Zn(2+)</name>
        <dbReference type="ChEBI" id="CHEBI:29105"/>
    </cofactor>
    <text evidence="15">Binds 1 zinc ion per subunit.</text>
</comment>